<sequence length="115" mass="13414">MDKLKHYRSCIQTLLQSHSDFPSEDVESQLLFDTVRDHYQLMRVGWKGLKRVYYIVLHFDIKEDKIWLQHNATDIDVGEELVSLGVPKQDIVLGLHPPYKRPYTGYGVADSVRVN</sequence>
<protein>
    <submittedName>
        <fullName evidence="1">XisI protein</fullName>
    </submittedName>
</protein>
<dbReference type="InterPro" id="IPR014968">
    <property type="entry name" value="XisI"/>
</dbReference>
<name>A0A0F5Y8P4_9CYAN</name>
<dbReference type="EMBL" id="LATL02000255">
    <property type="protein sequence ID" value="KKD34575.1"/>
    <property type="molecule type" value="Genomic_DNA"/>
</dbReference>
<comment type="caution">
    <text evidence="1">The sequence shown here is derived from an EMBL/GenBank/DDBJ whole genome shotgun (WGS) entry which is preliminary data.</text>
</comment>
<dbReference type="RefSeq" id="WP_046282313.1">
    <property type="nucleotide sequence ID" value="NZ_LATL02000255.1"/>
</dbReference>
<reference evidence="1 2" key="1">
    <citation type="submission" date="2015-06" db="EMBL/GenBank/DDBJ databases">
        <title>Draft genome assembly of filamentous brackish cyanobacterium Limnoraphis robusta strain CS-951.</title>
        <authorList>
            <person name="Willis A."/>
            <person name="Parks M."/>
            <person name="Burford M.A."/>
        </authorList>
    </citation>
    <scope>NUCLEOTIDE SEQUENCE [LARGE SCALE GENOMIC DNA]</scope>
    <source>
        <strain evidence="1 2">CS-951</strain>
    </source>
</reference>
<dbReference type="AlphaFoldDB" id="A0A0F5Y8P4"/>
<dbReference type="CDD" id="cd16382">
    <property type="entry name" value="XisI-like"/>
    <property type="match status" value="1"/>
</dbReference>
<gene>
    <name evidence="1" type="ORF">WN50_30140</name>
</gene>
<proteinExistence type="predicted"/>
<evidence type="ECO:0000313" key="2">
    <source>
        <dbReference type="Proteomes" id="UP000033607"/>
    </source>
</evidence>
<evidence type="ECO:0000313" key="1">
    <source>
        <dbReference type="EMBL" id="KKD34575.1"/>
    </source>
</evidence>
<dbReference type="PATRIC" id="fig|1637645.4.peg.5095"/>
<dbReference type="SUPFAM" id="SSF143847">
    <property type="entry name" value="XisI-like"/>
    <property type="match status" value="1"/>
</dbReference>
<dbReference type="Proteomes" id="UP000033607">
    <property type="component" value="Unassembled WGS sequence"/>
</dbReference>
<accession>A0A0F5Y8P4</accession>
<dbReference type="Pfam" id="PF08869">
    <property type="entry name" value="XisI"/>
    <property type="match status" value="1"/>
</dbReference>
<organism evidence="1 2">
    <name type="scientific">Limnoraphis robusta CS-951</name>
    <dbReference type="NCBI Taxonomy" id="1637645"/>
    <lineage>
        <taxon>Bacteria</taxon>
        <taxon>Bacillati</taxon>
        <taxon>Cyanobacteriota</taxon>
        <taxon>Cyanophyceae</taxon>
        <taxon>Oscillatoriophycideae</taxon>
        <taxon>Oscillatoriales</taxon>
        <taxon>Sirenicapillariaceae</taxon>
        <taxon>Limnoraphis</taxon>
    </lineage>
</organism>
<dbReference type="InterPro" id="IPR035943">
    <property type="entry name" value="XisI-like_sf"/>
</dbReference>
<dbReference type="Gene3D" id="3.30.310.110">
    <property type="entry name" value="XisI-like"/>
    <property type="match status" value="1"/>
</dbReference>
<dbReference type="OrthoDB" id="467081at2"/>